<dbReference type="EMBL" id="AOJL01000062">
    <property type="protein sequence ID" value="ELZ43453.1"/>
    <property type="molecule type" value="Genomic_DNA"/>
</dbReference>
<reference evidence="2 3" key="1">
    <citation type="journal article" date="2014" name="PLoS Genet.">
        <title>Phylogenetically driven sequencing of extremely halophilic archaea reveals strategies for static and dynamic osmo-response.</title>
        <authorList>
            <person name="Becker E.A."/>
            <person name="Seitzer P.M."/>
            <person name="Tritt A."/>
            <person name="Larsen D."/>
            <person name="Krusor M."/>
            <person name="Yao A.I."/>
            <person name="Wu D."/>
            <person name="Madern D."/>
            <person name="Eisen J.A."/>
            <person name="Darling A.E."/>
            <person name="Facciotti M.T."/>
        </authorList>
    </citation>
    <scope>NUCLEOTIDE SEQUENCE [LARGE SCALE GENOMIC DNA]</scope>
    <source>
        <strain evidence="2 3">DSM 10284</strain>
    </source>
</reference>
<sequence length="58" mass="6571">MRIYQDRLLDSLMRVLDALEGEMSMKQMGIIMILYMAGTAAFGVLAVIVIHGLGWQWL</sequence>
<name>M0E8V4_9EURY</name>
<protein>
    <submittedName>
        <fullName evidence="2">Uncharacterized protein</fullName>
    </submittedName>
</protein>
<evidence type="ECO:0000313" key="3">
    <source>
        <dbReference type="Proteomes" id="UP000011509"/>
    </source>
</evidence>
<comment type="caution">
    <text evidence="2">The sequence shown here is derived from an EMBL/GenBank/DDBJ whole genome shotgun (WGS) entry which is preliminary data.</text>
</comment>
<gene>
    <name evidence="2" type="ORF">C464_17042</name>
</gene>
<proteinExistence type="predicted"/>
<keyword evidence="1" id="KW-1133">Transmembrane helix</keyword>
<keyword evidence="1" id="KW-0472">Membrane</keyword>
<dbReference type="Proteomes" id="UP000011509">
    <property type="component" value="Unassembled WGS sequence"/>
</dbReference>
<organism evidence="2 3">
    <name type="scientific">Halorubrum coriense DSM 10284</name>
    <dbReference type="NCBI Taxonomy" id="1227466"/>
    <lineage>
        <taxon>Archaea</taxon>
        <taxon>Methanobacteriati</taxon>
        <taxon>Methanobacteriota</taxon>
        <taxon>Stenosarchaea group</taxon>
        <taxon>Halobacteria</taxon>
        <taxon>Halobacteriales</taxon>
        <taxon>Haloferacaceae</taxon>
        <taxon>Halorubrum</taxon>
    </lineage>
</organism>
<evidence type="ECO:0000313" key="2">
    <source>
        <dbReference type="EMBL" id="ELZ43453.1"/>
    </source>
</evidence>
<feature type="transmembrane region" description="Helical" evidence="1">
    <location>
        <begin position="33"/>
        <end position="55"/>
    </location>
</feature>
<accession>M0E8V4</accession>
<keyword evidence="1" id="KW-0812">Transmembrane</keyword>
<dbReference type="AlphaFoldDB" id="M0E8V4"/>
<evidence type="ECO:0000256" key="1">
    <source>
        <dbReference type="SAM" id="Phobius"/>
    </source>
</evidence>
<keyword evidence="3" id="KW-1185">Reference proteome</keyword>